<sequence length="98" mass="10950">MTAALPPELVTYLVARAQQREQAIDARLAELTPRERSLVRDAAVMGYVQGRMDERARAETPKDTAILRMVIDAALLEERRYAILRGVAHQYAEPGAES</sequence>
<dbReference type="EMBL" id="JBHMCT010000062">
    <property type="protein sequence ID" value="MFB9558675.1"/>
    <property type="molecule type" value="Genomic_DNA"/>
</dbReference>
<organism evidence="1 2">
    <name type="scientific">Streptomyces roseoviridis</name>
    <dbReference type="NCBI Taxonomy" id="67361"/>
    <lineage>
        <taxon>Bacteria</taxon>
        <taxon>Bacillati</taxon>
        <taxon>Actinomycetota</taxon>
        <taxon>Actinomycetes</taxon>
        <taxon>Kitasatosporales</taxon>
        <taxon>Streptomycetaceae</taxon>
        <taxon>Streptomyces</taxon>
    </lineage>
</organism>
<proteinExistence type="predicted"/>
<evidence type="ECO:0008006" key="3">
    <source>
        <dbReference type="Google" id="ProtNLM"/>
    </source>
</evidence>
<reference evidence="1 2" key="1">
    <citation type="submission" date="2024-09" db="EMBL/GenBank/DDBJ databases">
        <authorList>
            <person name="Sun Q."/>
            <person name="Mori K."/>
        </authorList>
    </citation>
    <scope>NUCLEOTIDE SEQUENCE [LARGE SCALE GENOMIC DNA]</scope>
    <source>
        <strain evidence="1 2">JCM 4414</strain>
    </source>
</reference>
<name>A0ABV5QYR5_9ACTN</name>
<keyword evidence="2" id="KW-1185">Reference proteome</keyword>
<accession>A0ABV5QYR5</accession>
<dbReference type="RefSeq" id="WP_382746314.1">
    <property type="nucleotide sequence ID" value="NZ_JBHMCT010000062.1"/>
</dbReference>
<dbReference type="Proteomes" id="UP001589716">
    <property type="component" value="Unassembled WGS sequence"/>
</dbReference>
<protein>
    <recommendedName>
        <fullName evidence="3">Chorismate mutase</fullName>
    </recommendedName>
</protein>
<gene>
    <name evidence="1" type="ORF">ACFFTP_31405</name>
</gene>
<evidence type="ECO:0000313" key="1">
    <source>
        <dbReference type="EMBL" id="MFB9558675.1"/>
    </source>
</evidence>
<comment type="caution">
    <text evidence="1">The sequence shown here is derived from an EMBL/GenBank/DDBJ whole genome shotgun (WGS) entry which is preliminary data.</text>
</comment>
<evidence type="ECO:0000313" key="2">
    <source>
        <dbReference type="Proteomes" id="UP001589716"/>
    </source>
</evidence>